<keyword evidence="4" id="KW-0274">FAD</keyword>
<evidence type="ECO:0000259" key="7">
    <source>
        <dbReference type="Pfam" id="PF07992"/>
    </source>
</evidence>
<dbReference type="PANTHER" id="PTHR42913">
    <property type="entry name" value="APOPTOSIS-INDUCING FACTOR 1"/>
    <property type="match status" value="1"/>
</dbReference>
<comment type="cofactor">
    <cofactor evidence="1">
        <name>FAD</name>
        <dbReference type="ChEBI" id="CHEBI:57692"/>
    </cofactor>
</comment>
<keyword evidence="3" id="KW-0285">Flavoprotein</keyword>
<dbReference type="EMBL" id="MWPH01000002">
    <property type="protein sequence ID" value="OVE84770.1"/>
    <property type="molecule type" value="Genomic_DNA"/>
</dbReference>
<dbReference type="Pfam" id="PF07992">
    <property type="entry name" value="Pyr_redox_2"/>
    <property type="match status" value="1"/>
</dbReference>
<evidence type="ECO:0000256" key="1">
    <source>
        <dbReference type="ARBA" id="ARBA00001974"/>
    </source>
</evidence>
<proteinExistence type="inferred from homology"/>
<dbReference type="InterPro" id="IPR023753">
    <property type="entry name" value="FAD/NAD-binding_dom"/>
</dbReference>
<feature type="domain" description="FAD/NAD(P)-binding" evidence="7">
    <location>
        <begin position="1"/>
        <end position="289"/>
    </location>
</feature>
<dbReference type="GO" id="GO:0003955">
    <property type="term" value="F:NAD(P)H dehydrogenase (quinone) activity"/>
    <property type="evidence" value="ECO:0007669"/>
    <property type="project" value="TreeGrafter"/>
</dbReference>
<gene>
    <name evidence="8" type="ORF">B2G88_10335</name>
</gene>
<dbReference type="InterPro" id="IPR036188">
    <property type="entry name" value="FAD/NAD-bd_sf"/>
</dbReference>
<dbReference type="Gene3D" id="3.50.50.100">
    <property type="match status" value="1"/>
</dbReference>
<reference evidence="8 9" key="1">
    <citation type="submission" date="2017-02" db="EMBL/GenBank/DDBJ databases">
        <title>Natronthermophilus aegyptiacus gen. nov.,sp. nov., an aerobic, extremely halophilic alkalithermophilic archaeon isolated from the athalassohaline Wadi An Natrun, Egypt.</title>
        <authorList>
            <person name="Zhao B."/>
        </authorList>
    </citation>
    <scope>NUCLEOTIDE SEQUENCE [LARGE SCALE GENOMIC DNA]</scope>
    <source>
        <strain evidence="8 9">CGMCC 1.3597</strain>
    </source>
</reference>
<comment type="caution">
    <text evidence="8">The sequence shown here is derived from an EMBL/GenBank/DDBJ whole genome shotgun (WGS) entry which is preliminary data.</text>
</comment>
<dbReference type="Proteomes" id="UP000196084">
    <property type="component" value="Unassembled WGS sequence"/>
</dbReference>
<name>A0A202E9W5_9EURY</name>
<dbReference type="OrthoDB" id="38899at2157"/>
<dbReference type="SUPFAM" id="SSF51905">
    <property type="entry name" value="FAD/NAD(P)-binding domain"/>
    <property type="match status" value="2"/>
</dbReference>
<comment type="similarity">
    <text evidence="2">Belongs to the NADH dehydrogenase family.</text>
</comment>
<evidence type="ECO:0000256" key="4">
    <source>
        <dbReference type="ARBA" id="ARBA00022827"/>
    </source>
</evidence>
<evidence type="ECO:0000313" key="8">
    <source>
        <dbReference type="EMBL" id="OVE84770.1"/>
    </source>
</evidence>
<evidence type="ECO:0000313" key="9">
    <source>
        <dbReference type="Proteomes" id="UP000196084"/>
    </source>
</evidence>
<sequence>MHVVVLGAGYAGLTLTRLLEETLPDTAELTLVNDEPDHLVQHELHRVVRRPELASAITVSLPSVLERATVRVSHVDEIDREARTVSLSSGTLSYDVAAICLGAQTAYYGLEGVREHATPLKSLADAMAIRQRALEVFTQPDGHIVIGGAGLSGVQTAGELAALAREERADVTITLLEALESVAPAFPDNFQRAVRDALEDQGIDVRTGAAVLRADAESVVLESGERLPAAQFVWTGGIRGSDALAGERPAVESDLRLDDRTFALGDAAAVTDADDEPVPASAQAAVREARTAATAIARVVRDELEEATATDSEEHVTDDGEEQTDPPESFAFDSPGWLVSVGDDAVAQLGPAVVTGRTAKALKTTVGLGYLSAIGGLENATGRAYREFIADRVREWSER</sequence>
<keyword evidence="5" id="KW-0560">Oxidoreductase</keyword>
<dbReference type="AlphaFoldDB" id="A0A202E9W5"/>
<evidence type="ECO:0000256" key="2">
    <source>
        <dbReference type="ARBA" id="ARBA00005272"/>
    </source>
</evidence>
<feature type="region of interest" description="Disordered" evidence="6">
    <location>
        <begin position="306"/>
        <end position="334"/>
    </location>
</feature>
<dbReference type="RefSeq" id="WP_087714715.1">
    <property type="nucleotide sequence ID" value="NZ_MWPH01000002.1"/>
</dbReference>
<protein>
    <submittedName>
        <fullName evidence="8">NADH dehydrogenase</fullName>
    </submittedName>
</protein>
<dbReference type="InterPro" id="IPR051169">
    <property type="entry name" value="NADH-Q_oxidoreductase"/>
</dbReference>
<keyword evidence="9" id="KW-1185">Reference proteome</keyword>
<accession>A0A202E9W5</accession>
<evidence type="ECO:0000256" key="3">
    <source>
        <dbReference type="ARBA" id="ARBA00022630"/>
    </source>
</evidence>
<evidence type="ECO:0000256" key="5">
    <source>
        <dbReference type="ARBA" id="ARBA00023002"/>
    </source>
</evidence>
<evidence type="ECO:0000256" key="6">
    <source>
        <dbReference type="SAM" id="MobiDB-lite"/>
    </source>
</evidence>
<dbReference type="PANTHER" id="PTHR42913:SF3">
    <property type="entry name" value="64 KDA MITOCHONDRIAL NADH DEHYDROGENASE (EUROFUNG)"/>
    <property type="match status" value="1"/>
</dbReference>
<organism evidence="8 9">
    <name type="scientific">Natronolimnobius baerhuensis</name>
    <dbReference type="NCBI Taxonomy" id="253108"/>
    <lineage>
        <taxon>Archaea</taxon>
        <taxon>Methanobacteriati</taxon>
        <taxon>Methanobacteriota</taxon>
        <taxon>Stenosarchaea group</taxon>
        <taxon>Halobacteria</taxon>
        <taxon>Halobacteriales</taxon>
        <taxon>Natrialbaceae</taxon>
        <taxon>Natronolimnobius</taxon>
    </lineage>
</organism>
<dbReference type="GO" id="GO:0019646">
    <property type="term" value="P:aerobic electron transport chain"/>
    <property type="evidence" value="ECO:0007669"/>
    <property type="project" value="TreeGrafter"/>
</dbReference>